<comment type="caution">
    <text evidence="1">The sequence shown here is derived from an EMBL/GenBank/DDBJ whole genome shotgun (WGS) entry which is preliminary data.</text>
</comment>
<evidence type="ECO:0000313" key="2">
    <source>
        <dbReference type="Proteomes" id="UP000319783"/>
    </source>
</evidence>
<dbReference type="AlphaFoldDB" id="A0A533QDT4"/>
<proteinExistence type="predicted"/>
<gene>
    <name evidence="1" type="ORF">JETT_0807</name>
</gene>
<dbReference type="Proteomes" id="UP000319783">
    <property type="component" value="Unassembled WGS sequence"/>
</dbReference>
<sequence length="50" mass="5787">MYRDFNPVGQPFRVAILGKDSGGKARLKPRPHVNFFLKTKLLRNLPCNFQ</sequence>
<evidence type="ECO:0000313" key="1">
    <source>
        <dbReference type="EMBL" id="TLD42907.1"/>
    </source>
</evidence>
<dbReference type="EMBL" id="SULG01000011">
    <property type="protein sequence ID" value="TLD42907.1"/>
    <property type="molecule type" value="Genomic_DNA"/>
</dbReference>
<reference evidence="1 2" key="1">
    <citation type="submission" date="2019-04" db="EMBL/GenBank/DDBJ databases">
        <title>Genome of a novel bacterium Candidatus Jettenia ecosi reconstructed from metagenome of an anammox bioreactor.</title>
        <authorList>
            <person name="Mardanov A.V."/>
            <person name="Beletsky A.V."/>
            <person name="Ravin N.V."/>
            <person name="Botchkova E.A."/>
            <person name="Litti Y.V."/>
            <person name="Nozhevnikova A.N."/>
        </authorList>
    </citation>
    <scope>NUCLEOTIDE SEQUENCE [LARGE SCALE GENOMIC DNA]</scope>
    <source>
        <strain evidence="1">J2</strain>
    </source>
</reference>
<organism evidence="1 2">
    <name type="scientific">Candidatus Jettenia ecosi</name>
    <dbReference type="NCBI Taxonomy" id="2494326"/>
    <lineage>
        <taxon>Bacteria</taxon>
        <taxon>Pseudomonadati</taxon>
        <taxon>Planctomycetota</taxon>
        <taxon>Candidatus Brocadiia</taxon>
        <taxon>Candidatus Brocadiales</taxon>
        <taxon>Candidatus Brocadiaceae</taxon>
        <taxon>Candidatus Jettenia</taxon>
    </lineage>
</organism>
<protein>
    <submittedName>
        <fullName evidence="1">Uncharacterized protein</fullName>
    </submittedName>
</protein>
<accession>A0A533QDT4</accession>
<name>A0A533QDT4_9BACT</name>